<keyword evidence="8" id="KW-1185">Reference proteome</keyword>
<sequence length="548" mass="61694">MRKTLLAMVIIALLVSCNQLHSNEYQADLIVYGGTSAGIISAVQAKKSGKSVIVISPDKHLGGLSSGGLGFTDTGDKSVIGGLARDFYHRVYLHYQDSAAWRWQGQSEYGNKGQGTAAIDGSERTMWIFEPHVAEQVFEDYVKEYELEVWRDEWLDRESGVMKKGDRIVSITTLSGKTFKGKMFIDATYEGDLMEAADVSYHVGREGNSVYGEKWNGIQTGVLHHDHWFKSDISPYVIAGDSTSGLLYGVSAEDPGVYGEGDHRLQAYCFRMCLSNHPDNRVPFPKPDYYKPENYELLARVFTSGWRETFRKFDPIPNRKTDTNNHGPFSTDFIGMNYDYPEASYERRKELIKEHEDYQKGLLYFMANDEKVPVDVRREMAQWGLAKDEFTDNGHWPHQLYIREARRMVGQHIMTEHDTFSETEISDPVGMGSYSLDSHNVQRYVKADGYVQNEGDIGVKPKKGPYKISYGSLVPKKEECVNLLVPVCVSSSHIAFGSIRMEPVFMILGESAALAASLAIDQGIGVQDVPYSALQKMLLENKQILSKP</sequence>
<name>A0A4U0P073_9SPHI</name>
<dbReference type="GO" id="GO:0016491">
    <property type="term" value="F:oxidoreductase activity"/>
    <property type="evidence" value="ECO:0007669"/>
    <property type="project" value="UniProtKB-KW"/>
</dbReference>
<dbReference type="InterPro" id="IPR036188">
    <property type="entry name" value="FAD/NAD-bd_sf"/>
</dbReference>
<dbReference type="OrthoDB" id="668499at2"/>
<keyword evidence="3" id="KW-0560">Oxidoreductase</keyword>
<dbReference type="Gene3D" id="3.50.50.60">
    <property type="entry name" value="FAD/NAD(P)-binding domain"/>
    <property type="match status" value="1"/>
</dbReference>
<evidence type="ECO:0000256" key="3">
    <source>
        <dbReference type="ARBA" id="ARBA00023002"/>
    </source>
</evidence>
<dbReference type="RefSeq" id="WP_136901268.1">
    <property type="nucleotide sequence ID" value="NZ_SUME01000004.1"/>
</dbReference>
<comment type="caution">
    <text evidence="7">The sequence shown here is derived from an EMBL/GenBank/DDBJ whole genome shotgun (WGS) entry which is preliminary data.</text>
</comment>
<dbReference type="GO" id="GO:0051539">
    <property type="term" value="F:4 iron, 4 sulfur cluster binding"/>
    <property type="evidence" value="ECO:0007669"/>
    <property type="project" value="UniProtKB-KW"/>
</dbReference>
<dbReference type="PANTHER" id="PTHR43498">
    <property type="entry name" value="FERREDOXIN:COB-COM HETERODISULFIDE REDUCTASE SUBUNIT A"/>
    <property type="match status" value="1"/>
</dbReference>
<feature type="chain" id="PRO_5020424690" evidence="6">
    <location>
        <begin position="23"/>
        <end position="548"/>
    </location>
</feature>
<keyword evidence="4" id="KW-0408">Iron</keyword>
<evidence type="ECO:0000313" key="7">
    <source>
        <dbReference type="EMBL" id="TJZ60420.1"/>
    </source>
</evidence>
<reference evidence="7 8" key="1">
    <citation type="submission" date="2019-04" db="EMBL/GenBank/DDBJ databases">
        <title>Sphingobacterium olei sp. nov., isolated from oil-contaminated soil.</title>
        <authorList>
            <person name="Liu B."/>
        </authorList>
    </citation>
    <scope>NUCLEOTIDE SEQUENCE [LARGE SCALE GENOMIC DNA]</scope>
    <source>
        <strain evidence="7 8">HAL-9</strain>
    </source>
</reference>
<evidence type="ECO:0000256" key="6">
    <source>
        <dbReference type="SAM" id="SignalP"/>
    </source>
</evidence>
<keyword evidence="2" id="KW-0479">Metal-binding</keyword>
<dbReference type="Proteomes" id="UP000306808">
    <property type="component" value="Unassembled WGS sequence"/>
</dbReference>
<dbReference type="GO" id="GO:0046872">
    <property type="term" value="F:metal ion binding"/>
    <property type="evidence" value="ECO:0007669"/>
    <property type="project" value="UniProtKB-KW"/>
</dbReference>
<protein>
    <submittedName>
        <fullName evidence="7">FAD-dependent oxidoreductase</fullName>
    </submittedName>
</protein>
<gene>
    <name evidence="7" type="ORF">FAZ15_10460</name>
</gene>
<feature type="signal peptide" evidence="6">
    <location>
        <begin position="1"/>
        <end position="22"/>
    </location>
</feature>
<organism evidence="7 8">
    <name type="scientific">Sphingobacterium olei</name>
    <dbReference type="NCBI Taxonomy" id="2571155"/>
    <lineage>
        <taxon>Bacteria</taxon>
        <taxon>Pseudomonadati</taxon>
        <taxon>Bacteroidota</taxon>
        <taxon>Sphingobacteriia</taxon>
        <taxon>Sphingobacteriales</taxon>
        <taxon>Sphingobacteriaceae</taxon>
        <taxon>Sphingobacterium</taxon>
    </lineage>
</organism>
<dbReference type="SUPFAM" id="SSF51905">
    <property type="entry name" value="FAD/NAD(P)-binding domain"/>
    <property type="match status" value="1"/>
</dbReference>
<keyword evidence="5" id="KW-0411">Iron-sulfur</keyword>
<proteinExistence type="predicted"/>
<dbReference type="PANTHER" id="PTHR43498:SF1">
    <property type="entry name" value="COB--COM HETERODISULFIDE REDUCTASE IRON-SULFUR SUBUNIT A"/>
    <property type="match status" value="1"/>
</dbReference>
<dbReference type="InterPro" id="IPR039650">
    <property type="entry name" value="HdrA-like"/>
</dbReference>
<evidence type="ECO:0000313" key="8">
    <source>
        <dbReference type="Proteomes" id="UP000306808"/>
    </source>
</evidence>
<keyword evidence="1" id="KW-0004">4Fe-4S</keyword>
<keyword evidence="6" id="KW-0732">Signal</keyword>
<accession>A0A4U0P073</accession>
<dbReference type="AlphaFoldDB" id="A0A4U0P073"/>
<evidence type="ECO:0000256" key="2">
    <source>
        <dbReference type="ARBA" id="ARBA00022723"/>
    </source>
</evidence>
<evidence type="ECO:0000256" key="5">
    <source>
        <dbReference type="ARBA" id="ARBA00023014"/>
    </source>
</evidence>
<evidence type="ECO:0000256" key="1">
    <source>
        <dbReference type="ARBA" id="ARBA00022485"/>
    </source>
</evidence>
<dbReference type="Pfam" id="PF12831">
    <property type="entry name" value="FAD_oxidored"/>
    <property type="match status" value="1"/>
</dbReference>
<evidence type="ECO:0000256" key="4">
    <source>
        <dbReference type="ARBA" id="ARBA00023004"/>
    </source>
</evidence>
<dbReference type="PROSITE" id="PS51257">
    <property type="entry name" value="PROKAR_LIPOPROTEIN"/>
    <property type="match status" value="1"/>
</dbReference>
<dbReference type="EMBL" id="SUME01000004">
    <property type="protein sequence ID" value="TJZ60420.1"/>
    <property type="molecule type" value="Genomic_DNA"/>
</dbReference>